<dbReference type="EMBL" id="UYSL01008229">
    <property type="protein sequence ID" value="VDL68012.1"/>
    <property type="molecule type" value="Genomic_DNA"/>
</dbReference>
<dbReference type="InterPro" id="IPR008380">
    <property type="entry name" value="HAD-SF_hydro_IG_5-nucl"/>
</dbReference>
<dbReference type="InterPro" id="IPR036412">
    <property type="entry name" value="HAD-like_sf"/>
</dbReference>
<evidence type="ECO:0000313" key="6">
    <source>
        <dbReference type="Proteomes" id="UP000271162"/>
    </source>
</evidence>
<reference evidence="7" key="1">
    <citation type="submission" date="2017-02" db="UniProtKB">
        <authorList>
            <consortium name="WormBaseParasite"/>
        </authorList>
    </citation>
    <scope>IDENTIFICATION</scope>
</reference>
<keyword evidence="2" id="KW-0378">Hydrolase</keyword>
<sequence>MEAEYAAMGSMLRCGWRQTHFASQLKKYADTYTYNVYNLSEYSPSFYFNSPIPLLPHEDKFMKALSRLSNEKSEDEKEKEKDKKSGQEDKEKERNNEQENTEKDNNNGQDGEDEEGKSPC</sequence>
<evidence type="ECO:0000256" key="4">
    <source>
        <dbReference type="SAM" id="MobiDB-lite"/>
    </source>
</evidence>
<reference evidence="5 6" key="2">
    <citation type="submission" date="2018-11" db="EMBL/GenBank/DDBJ databases">
        <authorList>
            <consortium name="Pathogen Informatics"/>
        </authorList>
    </citation>
    <scope>NUCLEOTIDE SEQUENCE [LARGE SCALE GENOMIC DNA]</scope>
</reference>
<protein>
    <submittedName>
        <fullName evidence="7">Putative cytosolic purine 5-nucleotidase (inferred by orthology to a S. mansoni protein)</fullName>
    </submittedName>
</protein>
<evidence type="ECO:0000313" key="5">
    <source>
        <dbReference type="EMBL" id="VDL68012.1"/>
    </source>
</evidence>
<evidence type="ECO:0000256" key="3">
    <source>
        <dbReference type="ARBA" id="ARBA00022842"/>
    </source>
</evidence>
<feature type="compositionally biased region" description="Acidic residues" evidence="4">
    <location>
        <begin position="110"/>
        <end position="120"/>
    </location>
</feature>
<gene>
    <name evidence="5" type="ORF">NBR_LOCUS4423</name>
</gene>
<evidence type="ECO:0000256" key="1">
    <source>
        <dbReference type="ARBA" id="ARBA00022723"/>
    </source>
</evidence>
<dbReference type="SUPFAM" id="SSF56784">
    <property type="entry name" value="HAD-like"/>
    <property type="match status" value="1"/>
</dbReference>
<feature type="region of interest" description="Disordered" evidence="4">
    <location>
        <begin position="66"/>
        <end position="120"/>
    </location>
</feature>
<dbReference type="WBParaSite" id="NBR_0000442201-mRNA-1">
    <property type="protein sequence ID" value="NBR_0000442201-mRNA-1"/>
    <property type="gene ID" value="NBR_0000442201"/>
</dbReference>
<keyword evidence="3" id="KW-0460">Magnesium</keyword>
<organism evidence="7">
    <name type="scientific">Nippostrongylus brasiliensis</name>
    <name type="common">Rat hookworm</name>
    <dbReference type="NCBI Taxonomy" id="27835"/>
    <lineage>
        <taxon>Eukaryota</taxon>
        <taxon>Metazoa</taxon>
        <taxon>Ecdysozoa</taxon>
        <taxon>Nematoda</taxon>
        <taxon>Chromadorea</taxon>
        <taxon>Rhabditida</taxon>
        <taxon>Rhabditina</taxon>
        <taxon>Rhabditomorpha</taxon>
        <taxon>Strongyloidea</taxon>
        <taxon>Heligmosomidae</taxon>
        <taxon>Nippostrongylus</taxon>
    </lineage>
</organism>
<proteinExistence type="predicted"/>
<dbReference type="Proteomes" id="UP000271162">
    <property type="component" value="Unassembled WGS sequence"/>
</dbReference>
<feature type="compositionally biased region" description="Basic and acidic residues" evidence="4">
    <location>
        <begin position="69"/>
        <end position="105"/>
    </location>
</feature>
<dbReference type="GO" id="GO:0016787">
    <property type="term" value="F:hydrolase activity"/>
    <property type="evidence" value="ECO:0007669"/>
    <property type="project" value="UniProtKB-KW"/>
</dbReference>
<evidence type="ECO:0000313" key="7">
    <source>
        <dbReference type="WBParaSite" id="NBR_0000442201-mRNA-1"/>
    </source>
</evidence>
<dbReference type="Pfam" id="PF05761">
    <property type="entry name" value="5_nucleotid"/>
    <property type="match status" value="1"/>
</dbReference>
<keyword evidence="6" id="KW-1185">Reference proteome</keyword>
<dbReference type="GO" id="GO:0046872">
    <property type="term" value="F:metal ion binding"/>
    <property type="evidence" value="ECO:0007669"/>
    <property type="project" value="UniProtKB-KW"/>
</dbReference>
<dbReference type="STRING" id="27835.A0A0N4XPH0"/>
<keyword evidence="1" id="KW-0479">Metal-binding</keyword>
<evidence type="ECO:0000256" key="2">
    <source>
        <dbReference type="ARBA" id="ARBA00022801"/>
    </source>
</evidence>
<dbReference type="AlphaFoldDB" id="A0A0N4XPH0"/>
<accession>A0A0N4XPH0</accession>
<name>A0A0N4XPH0_NIPBR</name>